<evidence type="ECO:0000313" key="3">
    <source>
        <dbReference type="EMBL" id="KMZ63255.1"/>
    </source>
</evidence>
<dbReference type="PANTHER" id="PTHR46781:SF5">
    <property type="entry name" value="ALPHA 1,4-GLYCOSYLTRANSFERASE FAMILY PROTEIN"/>
    <property type="match status" value="1"/>
</dbReference>
<dbReference type="Gene3D" id="3.90.550.20">
    <property type="match status" value="1"/>
</dbReference>
<proteinExistence type="predicted"/>
<dbReference type="STRING" id="29655.A0A0K9P4Z5"/>
<keyword evidence="3" id="KW-0328">Glycosyltransferase</keyword>
<dbReference type="PANTHER" id="PTHR46781">
    <property type="entry name" value="ALPHA 1,4-GLYCOSYLTRANSFERASE FAMILY PROTEIN"/>
    <property type="match status" value="1"/>
</dbReference>
<gene>
    <name evidence="3" type="ORF">ZOSMA_41G00990</name>
</gene>
<keyword evidence="4" id="KW-1185">Reference proteome</keyword>
<dbReference type="Pfam" id="PF04572">
    <property type="entry name" value="Gb3_synth"/>
    <property type="match status" value="1"/>
</dbReference>
<sequence>MDSLGATPRIRRAVRPIFIFFLPSFLFAFIILQIIAGNGFLDFTTKPDMLPDHHPLPFRETLSRSQILTVEREIPSSDPTQFNSVENTNGSVSVPVLVSTASSPASLFKQKKQRYKRQVEIILKALHSNTRSRLFSTKANDFFQGGGPNGRNASSKYRCESRFFMTWISSLESFGQREMIAVESLFKFHPDACLIILSNSMDSVAGTKLLHPFAEKGYRVSAFSPDYEYMFKNTAAELWFSRLRNGEINPGEISLGQNLSNLLRLAVLYKYGGIYIDTDVIILKSFDRLQNVIGAQTSDPVTGNWTRLNNAIMVFDKNHPLLCRFIEDFTQRFDGSRWGFNGPYMVSRVVVRFKGKPGYDFKVLPTWAFYPVDWSRISGYFRAPVGIPHSKWVTSQLLRIQKQSFALHLWNHQSKKLKVENGSIIGKIMLDCCLFCNSTSSSRNL</sequence>
<dbReference type="InterPro" id="IPR044789">
    <property type="entry name" value="Put_A1-4-GlycosylTfrase_plant"/>
</dbReference>
<keyword evidence="1" id="KW-0812">Transmembrane</keyword>
<feature type="domain" description="Alpha 1,4-glycosyltransferase" evidence="2">
    <location>
        <begin position="315"/>
        <end position="438"/>
    </location>
</feature>
<evidence type="ECO:0000259" key="2">
    <source>
        <dbReference type="Pfam" id="PF04572"/>
    </source>
</evidence>
<dbReference type="EMBL" id="LFYR01001258">
    <property type="protein sequence ID" value="KMZ63255.1"/>
    <property type="molecule type" value="Genomic_DNA"/>
</dbReference>
<keyword evidence="1" id="KW-0472">Membrane</keyword>
<protein>
    <submittedName>
        <fullName evidence="3">Alpha-1,4-galactosyltransferase, family GT32</fullName>
    </submittedName>
</protein>
<dbReference type="SUPFAM" id="SSF53448">
    <property type="entry name" value="Nucleotide-diphospho-sugar transferases"/>
    <property type="match status" value="1"/>
</dbReference>
<name>A0A0K9P4Z5_ZOSMR</name>
<evidence type="ECO:0000313" key="4">
    <source>
        <dbReference type="Proteomes" id="UP000036987"/>
    </source>
</evidence>
<accession>A0A0K9P4Z5</accession>
<dbReference type="GO" id="GO:0016757">
    <property type="term" value="F:glycosyltransferase activity"/>
    <property type="evidence" value="ECO:0007669"/>
    <property type="project" value="UniProtKB-KW"/>
</dbReference>
<dbReference type="InterPro" id="IPR029044">
    <property type="entry name" value="Nucleotide-diphossugar_trans"/>
</dbReference>
<dbReference type="InterPro" id="IPR007652">
    <property type="entry name" value="A1-4-GlycosylTfrase_dom"/>
</dbReference>
<dbReference type="OrthoDB" id="409543at2759"/>
<keyword evidence="3" id="KW-0808">Transferase</keyword>
<keyword evidence="1" id="KW-1133">Transmembrane helix</keyword>
<reference evidence="4" key="1">
    <citation type="journal article" date="2016" name="Nature">
        <title>The genome of the seagrass Zostera marina reveals angiosperm adaptation to the sea.</title>
        <authorList>
            <person name="Olsen J.L."/>
            <person name="Rouze P."/>
            <person name="Verhelst B."/>
            <person name="Lin Y.-C."/>
            <person name="Bayer T."/>
            <person name="Collen J."/>
            <person name="Dattolo E."/>
            <person name="De Paoli E."/>
            <person name="Dittami S."/>
            <person name="Maumus F."/>
            <person name="Michel G."/>
            <person name="Kersting A."/>
            <person name="Lauritano C."/>
            <person name="Lohaus R."/>
            <person name="Toepel M."/>
            <person name="Tonon T."/>
            <person name="Vanneste K."/>
            <person name="Amirebrahimi M."/>
            <person name="Brakel J."/>
            <person name="Bostroem C."/>
            <person name="Chovatia M."/>
            <person name="Grimwood J."/>
            <person name="Jenkins J.W."/>
            <person name="Jueterbock A."/>
            <person name="Mraz A."/>
            <person name="Stam W.T."/>
            <person name="Tice H."/>
            <person name="Bornberg-Bauer E."/>
            <person name="Green P.J."/>
            <person name="Pearson G.A."/>
            <person name="Procaccini G."/>
            <person name="Duarte C.M."/>
            <person name="Schmutz J."/>
            <person name="Reusch T.B.H."/>
            <person name="Van de Peer Y."/>
        </authorList>
    </citation>
    <scope>NUCLEOTIDE SEQUENCE [LARGE SCALE GENOMIC DNA]</scope>
    <source>
        <strain evidence="4">cv. Finnish</strain>
    </source>
</reference>
<feature type="transmembrane region" description="Helical" evidence="1">
    <location>
        <begin position="17"/>
        <end position="41"/>
    </location>
</feature>
<comment type="caution">
    <text evidence="3">The sequence shown here is derived from an EMBL/GenBank/DDBJ whole genome shotgun (WGS) entry which is preliminary data.</text>
</comment>
<evidence type="ECO:0000256" key="1">
    <source>
        <dbReference type="SAM" id="Phobius"/>
    </source>
</evidence>
<dbReference type="Pfam" id="PF04488">
    <property type="entry name" value="Gly_transf_sug"/>
    <property type="match status" value="1"/>
</dbReference>
<dbReference type="AlphaFoldDB" id="A0A0K9P4Z5"/>
<dbReference type="InterPro" id="IPR007577">
    <property type="entry name" value="GlycoTrfase_DXD_sugar-bd_CS"/>
</dbReference>
<organism evidence="3 4">
    <name type="scientific">Zostera marina</name>
    <name type="common">Eelgrass</name>
    <dbReference type="NCBI Taxonomy" id="29655"/>
    <lineage>
        <taxon>Eukaryota</taxon>
        <taxon>Viridiplantae</taxon>
        <taxon>Streptophyta</taxon>
        <taxon>Embryophyta</taxon>
        <taxon>Tracheophyta</taxon>
        <taxon>Spermatophyta</taxon>
        <taxon>Magnoliopsida</taxon>
        <taxon>Liliopsida</taxon>
        <taxon>Zosteraceae</taxon>
        <taxon>Zostera</taxon>
    </lineage>
</organism>
<dbReference type="Proteomes" id="UP000036987">
    <property type="component" value="Unassembled WGS sequence"/>
</dbReference>
<dbReference type="OMA" id="WNSKCKS"/>